<reference evidence="5 6" key="1">
    <citation type="submission" date="2021-06" db="EMBL/GenBank/DDBJ databases">
        <authorList>
            <person name="Palmer J.M."/>
        </authorList>
    </citation>
    <scope>NUCLEOTIDE SEQUENCE [LARGE SCALE GENOMIC DNA]</scope>
    <source>
        <strain evidence="6">if_2019</strain>
        <tissue evidence="5">Muscle</tissue>
    </source>
</reference>
<protein>
    <submittedName>
        <fullName evidence="5">Uncharacterized protein</fullName>
    </submittedName>
</protein>
<dbReference type="InterPro" id="IPR037217">
    <property type="entry name" value="Trp/Indoleamine_2_3_dOase-like"/>
</dbReference>
<gene>
    <name evidence="5" type="ORF">ILYODFUR_039005</name>
</gene>
<proteinExistence type="inferred from homology"/>
<organism evidence="5 6">
    <name type="scientific">Ilyodon furcidens</name>
    <name type="common">goldbreast splitfin</name>
    <dbReference type="NCBI Taxonomy" id="33524"/>
    <lineage>
        <taxon>Eukaryota</taxon>
        <taxon>Metazoa</taxon>
        <taxon>Chordata</taxon>
        <taxon>Craniata</taxon>
        <taxon>Vertebrata</taxon>
        <taxon>Euteleostomi</taxon>
        <taxon>Actinopterygii</taxon>
        <taxon>Neopterygii</taxon>
        <taxon>Teleostei</taxon>
        <taxon>Neoteleostei</taxon>
        <taxon>Acanthomorphata</taxon>
        <taxon>Ovalentaria</taxon>
        <taxon>Atherinomorphae</taxon>
        <taxon>Cyprinodontiformes</taxon>
        <taxon>Goodeidae</taxon>
        <taxon>Ilyodon</taxon>
    </lineage>
</organism>
<dbReference type="InterPro" id="IPR000898">
    <property type="entry name" value="Indolamine_dOase"/>
</dbReference>
<dbReference type="Pfam" id="PF01231">
    <property type="entry name" value="IDO"/>
    <property type="match status" value="1"/>
</dbReference>
<comment type="caution">
    <text evidence="5">The sequence shown here is derived from an EMBL/GenBank/DDBJ whole genome shotgun (WGS) entry which is preliminary data.</text>
</comment>
<dbReference type="PANTHER" id="PTHR28657:SF4">
    <property type="entry name" value="INDOLEAMINE 2,3-DIOXYGENASE 2"/>
    <property type="match status" value="1"/>
</dbReference>
<accession>A0ABV0UNT8</accession>
<dbReference type="EMBL" id="JAHRIQ010080297">
    <property type="protein sequence ID" value="MEQ2246489.1"/>
    <property type="molecule type" value="Genomic_DNA"/>
</dbReference>
<keyword evidence="2" id="KW-0479">Metal-binding</keyword>
<evidence type="ECO:0000256" key="2">
    <source>
        <dbReference type="ARBA" id="ARBA00022723"/>
    </source>
</evidence>
<dbReference type="SUPFAM" id="SSF140959">
    <property type="entry name" value="Indolic compounds 2,3-dioxygenase-like"/>
    <property type="match status" value="1"/>
</dbReference>
<keyword evidence="3" id="KW-0408">Iron</keyword>
<evidence type="ECO:0000256" key="3">
    <source>
        <dbReference type="ARBA" id="ARBA00023004"/>
    </source>
</evidence>
<evidence type="ECO:0000313" key="6">
    <source>
        <dbReference type="Proteomes" id="UP001482620"/>
    </source>
</evidence>
<dbReference type="PANTHER" id="PTHR28657">
    <property type="entry name" value="INDOLEAMINE 2,3-DIOXYGENASE"/>
    <property type="match status" value="1"/>
</dbReference>
<evidence type="ECO:0000313" key="5">
    <source>
        <dbReference type="EMBL" id="MEQ2246489.1"/>
    </source>
</evidence>
<sequence length="112" mass="12464">MENLEVLVRIPGGDSVKGFFLVTLLVELAAVPAIRSIPTVINGVRCGHMEAVAKALENISQSIQDMNDALKLMHVYVDPSVFYGDMRIYLSGYRRLNFICNISNSPHSTTFY</sequence>
<name>A0ABV0UNT8_9TELE</name>
<keyword evidence="6" id="KW-1185">Reference proteome</keyword>
<keyword evidence="4" id="KW-0823">Tryptophan catabolism</keyword>
<comment type="similarity">
    <text evidence="1">Belongs to the indoleamine 2,3-dioxygenase family.</text>
</comment>
<dbReference type="Proteomes" id="UP001482620">
    <property type="component" value="Unassembled WGS sequence"/>
</dbReference>
<dbReference type="Gene3D" id="1.20.58.480">
    <property type="match status" value="1"/>
</dbReference>
<evidence type="ECO:0000256" key="1">
    <source>
        <dbReference type="ARBA" id="ARBA00007119"/>
    </source>
</evidence>
<evidence type="ECO:0000256" key="4">
    <source>
        <dbReference type="ARBA" id="ARBA00023079"/>
    </source>
</evidence>